<dbReference type="AlphaFoldDB" id="A0A9Q0R728"/>
<evidence type="ECO:0000313" key="2">
    <source>
        <dbReference type="EMBL" id="KAJ5069041.1"/>
    </source>
</evidence>
<sequence>MNFLFSVLKQLFQLIYIWFWEIFRLLFEDEFSDTIESESKTSNNNRVVNKLFHDNLWSPKARNYLLRRYSQKKLLILDLDETLVHSTPQPIDSHFQIKIKVFLDPKPCYLYVYKRPYLDIFLKHVCEWYDVAIFTASLNEYADPVIDFIDPEKKIKQRLFRDKCTPLNNTYTKNLNIFKRDLSSCIIIDNSPIAYSMNPQNAIPITTWMNYQDQKKDASLLVLLPFLEALRTVNDVRSILGFRLKNFN</sequence>
<keyword evidence="3" id="KW-1185">Reference proteome</keyword>
<dbReference type="InterPro" id="IPR050365">
    <property type="entry name" value="TIM50"/>
</dbReference>
<evidence type="ECO:0000313" key="3">
    <source>
        <dbReference type="Proteomes" id="UP001149090"/>
    </source>
</evidence>
<dbReference type="InterPro" id="IPR004274">
    <property type="entry name" value="FCP1_dom"/>
</dbReference>
<dbReference type="FunFam" id="3.40.50.1000:FF:000093">
    <property type="entry name" value="NLI interacting factor-like phosphatase family protein"/>
    <property type="match status" value="1"/>
</dbReference>
<feature type="domain" description="FCP1 homology" evidence="1">
    <location>
        <begin position="68"/>
        <end position="230"/>
    </location>
</feature>
<dbReference type="InterPro" id="IPR011948">
    <property type="entry name" value="Dullard_phosphatase"/>
</dbReference>
<organism evidence="2 3">
    <name type="scientific">Anaeramoeba ignava</name>
    <name type="common">Anaerobic marine amoeba</name>
    <dbReference type="NCBI Taxonomy" id="1746090"/>
    <lineage>
        <taxon>Eukaryota</taxon>
        <taxon>Metamonada</taxon>
        <taxon>Anaeramoebidae</taxon>
        <taxon>Anaeramoeba</taxon>
    </lineage>
</organism>
<dbReference type="OMA" id="RIWGFFM"/>
<dbReference type="GO" id="GO:0016791">
    <property type="term" value="F:phosphatase activity"/>
    <property type="evidence" value="ECO:0007669"/>
    <property type="project" value="InterPro"/>
</dbReference>
<dbReference type="NCBIfam" id="TIGR02251">
    <property type="entry name" value="HIF-SF_euk"/>
    <property type="match status" value="1"/>
</dbReference>
<dbReference type="CDD" id="cd07521">
    <property type="entry name" value="HAD_FCP1-like"/>
    <property type="match status" value="1"/>
</dbReference>
<reference evidence="2" key="1">
    <citation type="submission" date="2022-10" db="EMBL/GenBank/DDBJ databases">
        <title>Novel sulphate-reducing endosymbionts in the free-living metamonad Anaeramoeba.</title>
        <authorList>
            <person name="Jerlstrom-Hultqvist J."/>
            <person name="Cepicka I."/>
            <person name="Gallot-Lavallee L."/>
            <person name="Salas-Leiva D."/>
            <person name="Curtis B.A."/>
            <person name="Zahonova K."/>
            <person name="Pipaliya S."/>
            <person name="Dacks J."/>
            <person name="Roger A.J."/>
        </authorList>
    </citation>
    <scope>NUCLEOTIDE SEQUENCE</scope>
    <source>
        <strain evidence="2">BMAN</strain>
    </source>
</reference>
<proteinExistence type="predicted"/>
<dbReference type="PANTHER" id="PTHR12210">
    <property type="entry name" value="DULLARD PROTEIN PHOSPHATASE"/>
    <property type="match status" value="1"/>
</dbReference>
<gene>
    <name evidence="2" type="ORF">M0811_11941</name>
</gene>
<dbReference type="OrthoDB" id="277011at2759"/>
<dbReference type="EMBL" id="JAPDFW010000109">
    <property type="protein sequence ID" value="KAJ5069041.1"/>
    <property type="molecule type" value="Genomic_DNA"/>
</dbReference>
<name>A0A9Q0R728_ANAIG</name>
<dbReference type="SMART" id="SM00577">
    <property type="entry name" value="CPDc"/>
    <property type="match status" value="1"/>
</dbReference>
<dbReference type="InterPro" id="IPR036412">
    <property type="entry name" value="HAD-like_sf"/>
</dbReference>
<dbReference type="Pfam" id="PF03031">
    <property type="entry name" value="NIF"/>
    <property type="match status" value="1"/>
</dbReference>
<dbReference type="InterPro" id="IPR023214">
    <property type="entry name" value="HAD_sf"/>
</dbReference>
<dbReference type="Gene3D" id="3.40.50.1000">
    <property type="entry name" value="HAD superfamily/HAD-like"/>
    <property type="match status" value="1"/>
</dbReference>
<comment type="caution">
    <text evidence="2">The sequence shown here is derived from an EMBL/GenBank/DDBJ whole genome shotgun (WGS) entry which is preliminary data.</text>
</comment>
<dbReference type="Proteomes" id="UP001149090">
    <property type="component" value="Unassembled WGS sequence"/>
</dbReference>
<evidence type="ECO:0000259" key="1">
    <source>
        <dbReference type="PROSITE" id="PS50969"/>
    </source>
</evidence>
<protein>
    <submittedName>
        <fullName evidence="2">Ctd nuclear envelope phosphatase 1</fullName>
    </submittedName>
</protein>
<accession>A0A9Q0R728</accession>
<dbReference type="PROSITE" id="PS50969">
    <property type="entry name" value="FCP1"/>
    <property type="match status" value="1"/>
</dbReference>
<dbReference type="SUPFAM" id="SSF56784">
    <property type="entry name" value="HAD-like"/>
    <property type="match status" value="1"/>
</dbReference>